<feature type="transmembrane region" description="Helical" evidence="2">
    <location>
        <begin position="322"/>
        <end position="342"/>
    </location>
</feature>
<keyword evidence="2" id="KW-0812">Transmembrane</keyword>
<name>A0AAW1P6M2_9CHLO</name>
<feature type="transmembrane region" description="Helical" evidence="2">
    <location>
        <begin position="363"/>
        <end position="380"/>
    </location>
</feature>
<dbReference type="EMBL" id="JALJOR010000012">
    <property type="protein sequence ID" value="KAK9807596.1"/>
    <property type="molecule type" value="Genomic_DNA"/>
</dbReference>
<proteinExistence type="predicted"/>
<evidence type="ECO:0000256" key="1">
    <source>
        <dbReference type="SAM" id="MobiDB-lite"/>
    </source>
</evidence>
<evidence type="ECO:0000313" key="3">
    <source>
        <dbReference type="EMBL" id="KAK9807596.1"/>
    </source>
</evidence>
<sequence>MRSSEGCSVKLPVEASCLRRRCTHLPARLRATAVRNDEPMTDDVSGVSEVPRDSLCVEVEGHGWLRLYSADLQAMRSWCGLRNLPDALTARVLVRALRNNLPGPAMVALLQKVTLLELVMIRQVFGPADVAQSTLAKEAGRCIEEDWALWNDQQRRQSAEALERADTDALAANNWLVQRVVQADSKAGYSPGPKSPTSVLEGADTCGSSESDEEDAPLAPLLAPLQRRRFRLSSISSDGAEAQVQLAWTAEDKLSSAEAIKRRAYSLPTDAAEVLSRRPLMPQHDLKLSVVALLAAIIYLWQALGSAAAADEVVRLDMPSPLLLLLALIAISGLSSLIRILLIIRAPAFYQQQRSRMAQFARVWRLAFLVAIGRAVQTSVRPQMKNVHLL</sequence>
<gene>
    <name evidence="3" type="ORF">WJX72_003725</name>
</gene>
<dbReference type="Proteomes" id="UP001489004">
    <property type="component" value="Unassembled WGS sequence"/>
</dbReference>
<accession>A0AAW1P6M2</accession>
<keyword evidence="2" id="KW-0472">Membrane</keyword>
<evidence type="ECO:0000313" key="4">
    <source>
        <dbReference type="Proteomes" id="UP001489004"/>
    </source>
</evidence>
<keyword evidence="2" id="KW-1133">Transmembrane helix</keyword>
<keyword evidence="4" id="KW-1185">Reference proteome</keyword>
<dbReference type="AlphaFoldDB" id="A0AAW1P6M2"/>
<feature type="transmembrane region" description="Helical" evidence="2">
    <location>
        <begin position="286"/>
        <end position="310"/>
    </location>
</feature>
<evidence type="ECO:0000256" key="2">
    <source>
        <dbReference type="SAM" id="Phobius"/>
    </source>
</evidence>
<feature type="region of interest" description="Disordered" evidence="1">
    <location>
        <begin position="186"/>
        <end position="218"/>
    </location>
</feature>
<reference evidence="3 4" key="1">
    <citation type="journal article" date="2024" name="Nat. Commun.">
        <title>Phylogenomics reveals the evolutionary origins of lichenization in chlorophyte algae.</title>
        <authorList>
            <person name="Puginier C."/>
            <person name="Libourel C."/>
            <person name="Otte J."/>
            <person name="Skaloud P."/>
            <person name="Haon M."/>
            <person name="Grisel S."/>
            <person name="Petersen M."/>
            <person name="Berrin J.G."/>
            <person name="Delaux P.M."/>
            <person name="Dal Grande F."/>
            <person name="Keller J."/>
        </authorList>
    </citation>
    <scope>NUCLEOTIDE SEQUENCE [LARGE SCALE GENOMIC DNA]</scope>
    <source>
        <strain evidence="3 4">SAG 2043</strain>
    </source>
</reference>
<protein>
    <submittedName>
        <fullName evidence="3">Uncharacterized protein</fullName>
    </submittedName>
</protein>
<comment type="caution">
    <text evidence="3">The sequence shown here is derived from an EMBL/GenBank/DDBJ whole genome shotgun (WGS) entry which is preliminary data.</text>
</comment>
<organism evidence="3 4">
    <name type="scientific">[Myrmecia] bisecta</name>
    <dbReference type="NCBI Taxonomy" id="41462"/>
    <lineage>
        <taxon>Eukaryota</taxon>
        <taxon>Viridiplantae</taxon>
        <taxon>Chlorophyta</taxon>
        <taxon>core chlorophytes</taxon>
        <taxon>Trebouxiophyceae</taxon>
        <taxon>Trebouxiales</taxon>
        <taxon>Trebouxiaceae</taxon>
        <taxon>Myrmecia</taxon>
    </lineage>
</organism>